<sequence length="1372" mass="158235">MQQRLTSLKERAKYGDDEALRALGKMGSTNIRHFMKIIPTLMHHLPVPIPDLSSMQPTQAHPHVLAKSALVSLAAGFGLDGFASQDVVLVLKRHWSQIWTWVVYLHDRYIYPESKLYVSTDSLDDDTGDIRDRFHHCISRLLLCCTLSESPFALMTSSQDYFQVVASLLVSSILIPACHSSEDDIHMEILGDSLELATRTRTRDEEHWRGIRDAFNHIPTCFAPGILNRFISMISRDSNPMLAHQYTRAFLRCTRNMPLFNMAFIQRRSISWNCRMIKSVGRYLEDFKRRQTRPLERADAESKLVAVYADCLCYLHQTIEQHGSFTVVQSLKGGLLKCLVRWADLMEKYARAINLFGSTDTARNHFEFLLKDIIKYTTHHSVCAVLSRALRESEEVYAAGTVLDTEYSEFREKIHERLSIWRQWNQLGQNYCANAEERLESLLEKAKSGNRDALEALGEIGAENTQHFLKIIPTLMYFLSVPIRHIHSTQPTQSHPDILAQIALMSLTMGLGPDRLKLQDVASEMKRYWPQLWTWVRHLHDKYIYPGSKLYLSTAGLDDETGEIRDDIHYSISRLLLCHTFSDSSFTLMTSSQDYFQVVASLLVSSILMPACHPPAGDMHGDILSYSIRLATRTRIRDEEHWRGIRDAFNHIPTRFTNGILNQFISVIPRRSDPLLSHWYTSAFLICTRNSPLFNMSFIRRGSIYLNCRMMKTVGRHFEDHQRSQTCSAERTQVDHKLVTVYAECLCYLHQTIEQHGSFTVIQSLKGGVLKCLVRWADRMEEYIKDNQLFAMADSSSNHFEFLLKDIIKYTTHHSVCAVLSRAMRESEDAYVQVSGTMLDAHYSQFQETIHERLSIWRQWDQLGRNCCANGECPLPVYTPRLGTVKRTPMFRCSGCELTLYCSKSCQKASWNTGHRDVCRTMRKNRFDEDGWPKSDYFFDSRDRLYRDWFILEHIGKYRITFLSKQKRFRSEHRSIPANEPVVSVLDFATFPLGDLPWSFCNIDTQAVPKAREQAPDADWDVLLDEAKKRNGKDPLVMGLIPDFIIRRAIRALLRQRLREIDHGSLEANHAAKMKWIEGVKAKMTIADVPEKANEQHYEVSTNFILSTLGPYAKYSSCLYPTGKETLAEAEILMLESYCEKAQLKDGMDILDLGCGWGSLSLYLAQKYPKSRITGLSNSSTQKAYIDSTAQSRGLTNLEACSHPLIITADVNIHDFGSRKFDRILTIEMFEHMKNYQMLFKKVSSWLKDEQSLLFIHVFCHRTMPYHFEEGDGWMAKNFFSGGTMPSLDLFLHFQEHVTLVKSWYLSGVNYSRTLEDWLKTQDKNAKACLKELREDAVAKGVDPTEGEKTFYRFRVFYMACSELFNFNNGQE</sequence>
<proteinExistence type="inferred from homology"/>
<dbReference type="CDD" id="cd02440">
    <property type="entry name" value="AdoMet_MTases"/>
    <property type="match status" value="1"/>
</dbReference>
<dbReference type="Pfam" id="PF01753">
    <property type="entry name" value="zf-MYND"/>
    <property type="match status" value="1"/>
</dbReference>
<dbReference type="Gene3D" id="6.10.140.2220">
    <property type="match status" value="1"/>
</dbReference>
<gene>
    <name evidence="7" type="ORF">VNI00_009920</name>
</gene>
<evidence type="ECO:0000256" key="5">
    <source>
        <dbReference type="PROSITE-ProRule" id="PRU00134"/>
    </source>
</evidence>
<dbReference type="FunFam" id="3.40.50.150:FF:000554">
    <property type="entry name" value="Cation-transporting ATPase"/>
    <property type="match status" value="1"/>
</dbReference>
<evidence type="ECO:0000256" key="3">
    <source>
        <dbReference type="ARBA" id="ARBA00022771"/>
    </source>
</evidence>
<dbReference type="PANTHER" id="PTHR43832">
    <property type="match status" value="1"/>
</dbReference>
<name>A0AAW0CPM3_9AGAR</name>
<dbReference type="Gene3D" id="3.40.50.150">
    <property type="entry name" value="Vaccinia Virus protein VP39"/>
    <property type="match status" value="1"/>
</dbReference>
<keyword evidence="3 5" id="KW-0863">Zinc-finger</keyword>
<dbReference type="InterPro" id="IPR002893">
    <property type="entry name" value="Znf_MYND"/>
</dbReference>
<dbReference type="SUPFAM" id="SSF53335">
    <property type="entry name" value="S-adenosyl-L-methionine-dependent methyltransferases"/>
    <property type="match status" value="1"/>
</dbReference>
<organism evidence="7 8">
    <name type="scientific">Paramarasmius palmivorus</name>
    <dbReference type="NCBI Taxonomy" id="297713"/>
    <lineage>
        <taxon>Eukaryota</taxon>
        <taxon>Fungi</taxon>
        <taxon>Dikarya</taxon>
        <taxon>Basidiomycota</taxon>
        <taxon>Agaricomycotina</taxon>
        <taxon>Agaricomycetes</taxon>
        <taxon>Agaricomycetidae</taxon>
        <taxon>Agaricales</taxon>
        <taxon>Marasmiineae</taxon>
        <taxon>Marasmiaceae</taxon>
        <taxon>Paramarasmius</taxon>
    </lineage>
</organism>
<accession>A0AAW0CPM3</accession>
<dbReference type="Pfam" id="PF02353">
    <property type="entry name" value="CMAS"/>
    <property type="match status" value="1"/>
</dbReference>
<protein>
    <recommendedName>
        <fullName evidence="6">MYND-type domain-containing protein</fullName>
    </recommendedName>
</protein>
<keyword evidence="4" id="KW-0862">Zinc</keyword>
<dbReference type="Proteomes" id="UP001383192">
    <property type="component" value="Unassembled WGS sequence"/>
</dbReference>
<dbReference type="EMBL" id="JAYKXP010000038">
    <property type="protein sequence ID" value="KAK7040115.1"/>
    <property type="molecule type" value="Genomic_DNA"/>
</dbReference>
<evidence type="ECO:0000256" key="4">
    <source>
        <dbReference type="ARBA" id="ARBA00022833"/>
    </source>
</evidence>
<evidence type="ECO:0000313" key="7">
    <source>
        <dbReference type="EMBL" id="KAK7040115.1"/>
    </source>
</evidence>
<dbReference type="PANTHER" id="PTHR43832:SF1">
    <property type="entry name" value="S-ADENOSYL-L-METHIONINE-DEPENDENT METHYLTRANSFERASES SUPERFAMILY PROTEIN"/>
    <property type="match status" value="1"/>
</dbReference>
<keyword evidence="2" id="KW-0479">Metal-binding</keyword>
<comment type="similarity">
    <text evidence="1">Belongs to the CFA/CMAS family.</text>
</comment>
<dbReference type="GO" id="GO:0008270">
    <property type="term" value="F:zinc ion binding"/>
    <property type="evidence" value="ECO:0007669"/>
    <property type="project" value="UniProtKB-KW"/>
</dbReference>
<evidence type="ECO:0000256" key="2">
    <source>
        <dbReference type="ARBA" id="ARBA00022723"/>
    </source>
</evidence>
<comment type="caution">
    <text evidence="7">The sequence shown here is derived from an EMBL/GenBank/DDBJ whole genome shotgun (WGS) entry which is preliminary data.</text>
</comment>
<evidence type="ECO:0000256" key="1">
    <source>
        <dbReference type="ARBA" id="ARBA00010815"/>
    </source>
</evidence>
<evidence type="ECO:0000313" key="8">
    <source>
        <dbReference type="Proteomes" id="UP001383192"/>
    </source>
</evidence>
<dbReference type="SUPFAM" id="SSF144232">
    <property type="entry name" value="HIT/MYND zinc finger-like"/>
    <property type="match status" value="1"/>
</dbReference>
<dbReference type="InterPro" id="IPR029063">
    <property type="entry name" value="SAM-dependent_MTases_sf"/>
</dbReference>
<feature type="domain" description="MYND-type" evidence="6">
    <location>
        <begin position="867"/>
        <end position="919"/>
    </location>
</feature>
<reference evidence="7 8" key="1">
    <citation type="submission" date="2024-01" db="EMBL/GenBank/DDBJ databases">
        <title>A draft genome for a cacao thread blight-causing isolate of Paramarasmius palmivorus.</title>
        <authorList>
            <person name="Baruah I.K."/>
            <person name="Bukari Y."/>
            <person name="Amoako-Attah I."/>
            <person name="Meinhardt L.W."/>
            <person name="Bailey B.A."/>
            <person name="Cohen S.P."/>
        </authorList>
    </citation>
    <scope>NUCLEOTIDE SEQUENCE [LARGE SCALE GENOMIC DNA]</scope>
    <source>
        <strain evidence="7 8">GH-12</strain>
    </source>
</reference>
<keyword evidence="8" id="KW-1185">Reference proteome</keyword>
<evidence type="ECO:0000259" key="6">
    <source>
        <dbReference type="PROSITE" id="PS50865"/>
    </source>
</evidence>
<dbReference type="PROSITE" id="PS50865">
    <property type="entry name" value="ZF_MYND_2"/>
    <property type="match status" value="1"/>
</dbReference>